<dbReference type="EMBL" id="MN033052">
    <property type="protein sequence ID" value="QDH86945.1"/>
    <property type="molecule type" value="Genomic_RNA"/>
</dbReference>
<sequence length="155" mass="16394">MSIVLTTPVTGGAQTGFTSPTYTIVQDNSVDGNVKRWIVTALGGTQTGVRAHSVSDEFSITIVKPKVMKMIQAFSSLLPNTFRPAFNRYWIIVRKGGIPASGLVAVPMVWRCSIDIPAGGDNYDAANVRGGLSMFIGSLNQVSSGIGDTLCNGVL</sequence>
<organism evidence="1">
    <name type="scientific">Leviviridae sp</name>
    <dbReference type="NCBI Taxonomy" id="2027243"/>
    <lineage>
        <taxon>Viruses</taxon>
        <taxon>Riboviria</taxon>
        <taxon>Orthornavirae</taxon>
        <taxon>Lenarviricota</taxon>
        <taxon>Leviviricetes</taxon>
        <taxon>Norzivirales</taxon>
        <taxon>Fiersviridae</taxon>
    </lineage>
</organism>
<gene>
    <name evidence="1" type="ORF">H1Rhizo25610_000002</name>
</gene>
<reference evidence="1" key="1">
    <citation type="submission" date="2019-05" db="EMBL/GenBank/DDBJ databases">
        <title>Metatranscriptomic reconstruction reveals RNA viruses with the potential to shape carbon cycling in soil.</title>
        <authorList>
            <person name="Starr E.P."/>
            <person name="Nuccio E."/>
            <person name="Pett-Ridge J."/>
            <person name="Banfield J.F."/>
            <person name="Firestone M.K."/>
        </authorList>
    </citation>
    <scope>NUCLEOTIDE SEQUENCE</scope>
    <source>
        <strain evidence="1">H1_Rhizo_25_scaffold_610</strain>
    </source>
</reference>
<evidence type="ECO:0000313" key="1">
    <source>
        <dbReference type="EMBL" id="QDH86945.1"/>
    </source>
</evidence>
<accession>A0A514D009</accession>
<proteinExistence type="predicted"/>
<name>A0A514D009_9VIRU</name>
<protein>
    <submittedName>
        <fullName evidence="1">Uncharacterized protein</fullName>
    </submittedName>
</protein>